<organism evidence="2 3">
    <name type="scientific">Haloferula helveola</name>
    <dbReference type="NCBI Taxonomy" id="490095"/>
    <lineage>
        <taxon>Bacteria</taxon>
        <taxon>Pseudomonadati</taxon>
        <taxon>Verrucomicrobiota</taxon>
        <taxon>Verrucomicrobiia</taxon>
        <taxon>Verrucomicrobiales</taxon>
        <taxon>Verrucomicrobiaceae</taxon>
        <taxon>Haloferula</taxon>
    </lineage>
</organism>
<dbReference type="RefSeq" id="WP_338684292.1">
    <property type="nucleotide sequence ID" value="NZ_AP024702.1"/>
</dbReference>
<sequence length="273" mass="29509">MIRHALLPVSLMIATASASEVLWAGKGAVSTVGGTGFTGVAAEDEVEIQLAYDSDALVDDRSFLVFDGAVAGRAWFYGQVNLAVTVRIGELTWAGTIANIPDGTSIMESVCWDFGGNPDRFTVILDAERGGSFPSFPYSGVESARELKIEFLDSTSPAELFDVHVLPDGVANICEMTSASGSIRAGSDLISFVIDPKSVRVSQPRVPVVLTRTAGGLQFEWETEIGTSYRLESSSDLWCWVIEDTVGGTGLTVQRNLNPFGTYFRRFYRVVEL</sequence>
<evidence type="ECO:0000313" key="3">
    <source>
        <dbReference type="Proteomes" id="UP001374893"/>
    </source>
</evidence>
<keyword evidence="1" id="KW-0732">Signal</keyword>
<evidence type="ECO:0000256" key="1">
    <source>
        <dbReference type="SAM" id="SignalP"/>
    </source>
</evidence>
<gene>
    <name evidence="2" type="ORF">HAHE_21310</name>
</gene>
<feature type="signal peptide" evidence="1">
    <location>
        <begin position="1"/>
        <end position="18"/>
    </location>
</feature>
<name>A0ABM7RA55_9BACT</name>
<keyword evidence="3" id="KW-1185">Reference proteome</keyword>
<reference evidence="2 3" key="1">
    <citation type="submission" date="2021-06" db="EMBL/GenBank/DDBJ databases">
        <title>Complete genome of Haloferula helveola possessing various polysaccharide degrading enzymes.</title>
        <authorList>
            <person name="Takami H."/>
            <person name="Huang C."/>
            <person name="Hamasaki K."/>
        </authorList>
    </citation>
    <scope>NUCLEOTIDE SEQUENCE [LARGE SCALE GENOMIC DNA]</scope>
    <source>
        <strain evidence="2 3">CN-1</strain>
    </source>
</reference>
<protein>
    <submittedName>
        <fullName evidence="2">Uncharacterized protein</fullName>
    </submittedName>
</protein>
<evidence type="ECO:0000313" key="2">
    <source>
        <dbReference type="EMBL" id="BCX48223.1"/>
    </source>
</evidence>
<dbReference type="Proteomes" id="UP001374893">
    <property type="component" value="Chromosome"/>
</dbReference>
<accession>A0ABM7RA55</accession>
<proteinExistence type="predicted"/>
<dbReference type="EMBL" id="AP024702">
    <property type="protein sequence ID" value="BCX48223.1"/>
    <property type="molecule type" value="Genomic_DNA"/>
</dbReference>
<feature type="chain" id="PRO_5046490093" evidence="1">
    <location>
        <begin position="19"/>
        <end position="273"/>
    </location>
</feature>